<keyword evidence="1" id="KW-1133">Transmembrane helix</keyword>
<evidence type="ECO:0000313" key="2">
    <source>
        <dbReference type="EMBL" id="PQJ52550.1"/>
    </source>
</evidence>
<name>A0A2S7UTF1_9GAMM</name>
<reference evidence="2 3" key="1">
    <citation type="submission" date="2016-12" db="EMBL/GenBank/DDBJ databases">
        <title>Diversity of luminous bacteria.</title>
        <authorList>
            <person name="Yoshizawa S."/>
            <person name="Kogure K."/>
        </authorList>
    </citation>
    <scope>NUCLEOTIDE SEQUENCE [LARGE SCALE GENOMIC DNA]</scope>
    <source>
        <strain evidence="2 3">SA4-48</strain>
    </source>
</reference>
<evidence type="ECO:0000313" key="3">
    <source>
        <dbReference type="Proteomes" id="UP000239007"/>
    </source>
</evidence>
<proteinExistence type="predicted"/>
<comment type="caution">
    <text evidence="2">The sequence shown here is derived from an EMBL/GenBank/DDBJ whole genome shotgun (WGS) entry which is preliminary data.</text>
</comment>
<feature type="transmembrane region" description="Helical" evidence="1">
    <location>
        <begin position="52"/>
        <end position="73"/>
    </location>
</feature>
<keyword evidence="3" id="KW-1185">Reference proteome</keyword>
<gene>
    <name evidence="2" type="ORF">BTO11_02040</name>
</gene>
<keyword evidence="1" id="KW-0812">Transmembrane</keyword>
<dbReference type="Proteomes" id="UP000239007">
    <property type="component" value="Unassembled WGS sequence"/>
</dbReference>
<dbReference type="EMBL" id="MSCH01000003">
    <property type="protein sequence ID" value="PQJ52550.1"/>
    <property type="molecule type" value="Genomic_DNA"/>
</dbReference>
<sequence length="79" mass="8957">MDFLFMNKINIIRVITLVLITMSNLAIGSDSSIGSDRGIGNGSASYEYEHLLTYLIFDLVVLGVLFVIYRVFYKLKMKT</sequence>
<protein>
    <submittedName>
        <fullName evidence="2">Uncharacterized protein</fullName>
    </submittedName>
</protein>
<dbReference type="AlphaFoldDB" id="A0A2S7UTF1"/>
<keyword evidence="1" id="KW-0472">Membrane</keyword>
<accession>A0A2S7UTF1</accession>
<organism evidence="2 3">
    <name type="scientific">Psychrosphaera saromensis</name>
    <dbReference type="NCBI Taxonomy" id="716813"/>
    <lineage>
        <taxon>Bacteria</taxon>
        <taxon>Pseudomonadati</taxon>
        <taxon>Pseudomonadota</taxon>
        <taxon>Gammaproteobacteria</taxon>
        <taxon>Alteromonadales</taxon>
        <taxon>Pseudoalteromonadaceae</taxon>
        <taxon>Psychrosphaera</taxon>
    </lineage>
</organism>
<evidence type="ECO:0000256" key="1">
    <source>
        <dbReference type="SAM" id="Phobius"/>
    </source>
</evidence>